<sequence length="146" mass="16708">MKTEIFEALIQIVNFFNDPRHDTNLLKKAGIKDDKNLLPIIVRVGVSQTISIGQLAKQLGKNHSSTSRQIDKFEQQGLLLSAYNLEDQRIREVSLTEQGKALFQLIEKTRYELFDELFRQIDEDKMSQIADSLTTLAEALKRADQS</sequence>
<evidence type="ECO:0000256" key="2">
    <source>
        <dbReference type="ARBA" id="ARBA00023125"/>
    </source>
</evidence>
<gene>
    <name evidence="5" type="ORF">P7H59_01830</name>
</gene>
<dbReference type="Pfam" id="PF01047">
    <property type="entry name" value="MarR"/>
    <property type="match status" value="1"/>
</dbReference>
<dbReference type="InterPro" id="IPR000835">
    <property type="entry name" value="HTH_MarR-typ"/>
</dbReference>
<evidence type="ECO:0000313" key="5">
    <source>
        <dbReference type="EMBL" id="MDT2827188.1"/>
    </source>
</evidence>
<dbReference type="RefSeq" id="WP_216428052.1">
    <property type="nucleotide sequence ID" value="NZ_JARQBN010000002.1"/>
</dbReference>
<dbReference type="PANTHER" id="PTHR42756">
    <property type="entry name" value="TRANSCRIPTIONAL REGULATOR, MARR"/>
    <property type="match status" value="1"/>
</dbReference>
<evidence type="ECO:0000259" key="4">
    <source>
        <dbReference type="PROSITE" id="PS50995"/>
    </source>
</evidence>
<dbReference type="PROSITE" id="PS50995">
    <property type="entry name" value="HTH_MARR_2"/>
    <property type="match status" value="1"/>
</dbReference>
<feature type="domain" description="HTH marR-type" evidence="4">
    <location>
        <begin position="2"/>
        <end position="138"/>
    </location>
</feature>
<accession>A0ABU3FNG1</accession>
<keyword evidence="2" id="KW-0238">DNA-binding</keyword>
<evidence type="ECO:0000256" key="3">
    <source>
        <dbReference type="ARBA" id="ARBA00023163"/>
    </source>
</evidence>
<keyword evidence="3" id="KW-0804">Transcription</keyword>
<proteinExistence type="predicted"/>
<evidence type="ECO:0000256" key="1">
    <source>
        <dbReference type="ARBA" id="ARBA00023015"/>
    </source>
</evidence>
<dbReference type="SMART" id="SM00347">
    <property type="entry name" value="HTH_MARR"/>
    <property type="match status" value="1"/>
</dbReference>
<dbReference type="PANTHER" id="PTHR42756:SF1">
    <property type="entry name" value="TRANSCRIPTIONAL REPRESSOR OF EMRAB OPERON"/>
    <property type="match status" value="1"/>
</dbReference>
<keyword evidence="6" id="KW-1185">Reference proteome</keyword>
<keyword evidence="1" id="KW-0805">Transcription regulation</keyword>
<evidence type="ECO:0000313" key="6">
    <source>
        <dbReference type="Proteomes" id="UP001265301"/>
    </source>
</evidence>
<organism evidence="5 6">
    <name type="scientific">Enterococcus viikkiensis</name>
    <dbReference type="NCBI Taxonomy" id="930854"/>
    <lineage>
        <taxon>Bacteria</taxon>
        <taxon>Bacillati</taxon>
        <taxon>Bacillota</taxon>
        <taxon>Bacilli</taxon>
        <taxon>Lactobacillales</taxon>
        <taxon>Enterococcaceae</taxon>
        <taxon>Enterococcus</taxon>
    </lineage>
</organism>
<dbReference type="EMBL" id="JARQBN010000002">
    <property type="protein sequence ID" value="MDT2827188.1"/>
    <property type="molecule type" value="Genomic_DNA"/>
</dbReference>
<reference evidence="5 6" key="1">
    <citation type="submission" date="2023-03" db="EMBL/GenBank/DDBJ databases">
        <authorList>
            <person name="Shen W."/>
            <person name="Cai J."/>
        </authorList>
    </citation>
    <scope>NUCLEOTIDE SEQUENCE [LARGE SCALE GENOMIC DNA]</scope>
    <source>
        <strain evidence="5 6">B101</strain>
    </source>
</reference>
<name>A0ABU3FNG1_9ENTE</name>
<protein>
    <submittedName>
        <fullName evidence="5">MarR family transcriptional regulator</fullName>
    </submittedName>
</protein>
<comment type="caution">
    <text evidence="5">The sequence shown here is derived from an EMBL/GenBank/DDBJ whole genome shotgun (WGS) entry which is preliminary data.</text>
</comment>
<dbReference type="Proteomes" id="UP001265301">
    <property type="component" value="Unassembled WGS sequence"/>
</dbReference>